<dbReference type="GO" id="GO:0030154">
    <property type="term" value="P:cell differentiation"/>
    <property type="evidence" value="ECO:0007669"/>
    <property type="project" value="UniProtKB-KW"/>
</dbReference>
<name>A0A7E6EHQ3_9MOLL</name>
<sequence length="314" mass="36758">MVTVMDHPTVNKKLHQRNYEVDYSDTKTEDANILSKNDSTKYVLNYRIPLLKRDYIVTRSLGNGSFSKVKLLRSLTNHSQQFAVKIVNRSRAPRDFLTRFLPRELEFWPSLNHPNIIKFHETFEEMHLVYMVLEYASRGDLLAHIQKYGSLPEDRTKTLTRQICQAIHYLHSQNITHRDLKLENLLLDDLGNIKITDFGFAKRNYVGELSRTFCGSKSYAAPEILLGKPYDPRKADTWAIGTILYIISTGKMPFDENKSIKSILEEQQKLDFPLYNYRKLSSDCKDLLKNLFTFEYTKRPTVLEALSCQWFKEE</sequence>
<gene>
    <name evidence="18" type="primary">LOC115225648</name>
</gene>
<dbReference type="FunFam" id="1.10.510.10:FF:000571">
    <property type="entry name" value="Maternal embryonic leucine zipper kinase"/>
    <property type="match status" value="1"/>
</dbReference>
<comment type="similarity">
    <text evidence="15">Belongs to the protein kinase superfamily.</text>
</comment>
<dbReference type="RefSeq" id="XP_036354848.1">
    <property type="nucleotide sequence ID" value="XM_036498955.1"/>
</dbReference>
<evidence type="ECO:0000256" key="13">
    <source>
        <dbReference type="ARBA" id="ARBA00022871"/>
    </source>
</evidence>
<keyword evidence="10 14" id="KW-0067">ATP-binding</keyword>
<dbReference type="AlphaFoldDB" id="A0A7E6EHQ3"/>
<dbReference type="GO" id="GO:0007283">
    <property type="term" value="P:spermatogenesis"/>
    <property type="evidence" value="ECO:0007669"/>
    <property type="project" value="UniProtKB-KW"/>
</dbReference>
<keyword evidence="8" id="KW-0418">Kinase</keyword>
<evidence type="ECO:0000256" key="7">
    <source>
        <dbReference type="ARBA" id="ARBA00022741"/>
    </source>
</evidence>
<evidence type="ECO:0000256" key="5">
    <source>
        <dbReference type="ARBA" id="ARBA00022679"/>
    </source>
</evidence>
<dbReference type="PROSITE" id="PS00107">
    <property type="entry name" value="PROTEIN_KINASE_ATP"/>
    <property type="match status" value="1"/>
</dbReference>
<feature type="binding site" evidence="14">
    <location>
        <position position="85"/>
    </location>
    <ligand>
        <name>ATP</name>
        <dbReference type="ChEBI" id="CHEBI:30616"/>
    </ligand>
</feature>
<keyword evidence="13" id="KW-0744">Spermatogenesis</keyword>
<keyword evidence="12" id="KW-0832">Ubl conjugation</keyword>
<keyword evidence="3 15" id="KW-0723">Serine/threonine-protein kinase</keyword>
<evidence type="ECO:0000313" key="17">
    <source>
        <dbReference type="Proteomes" id="UP000515154"/>
    </source>
</evidence>
<dbReference type="Gene3D" id="1.10.510.10">
    <property type="entry name" value="Transferase(Phosphotransferase) domain 1"/>
    <property type="match status" value="1"/>
</dbReference>
<dbReference type="FunFam" id="3.30.200.20:FF:000042">
    <property type="entry name" value="Aurora kinase A"/>
    <property type="match status" value="1"/>
</dbReference>
<evidence type="ECO:0000256" key="14">
    <source>
        <dbReference type="PROSITE-ProRule" id="PRU10141"/>
    </source>
</evidence>
<dbReference type="PROSITE" id="PS00108">
    <property type="entry name" value="PROTEIN_KINASE_ST"/>
    <property type="match status" value="1"/>
</dbReference>
<feature type="domain" description="Protein kinase" evidence="16">
    <location>
        <begin position="55"/>
        <end position="311"/>
    </location>
</feature>
<keyword evidence="5" id="KW-0808">Transferase</keyword>
<proteinExistence type="inferred from homology"/>
<organism evidence="17 18">
    <name type="scientific">Octopus sinensis</name>
    <name type="common">East Asian common octopus</name>
    <dbReference type="NCBI Taxonomy" id="2607531"/>
    <lineage>
        <taxon>Eukaryota</taxon>
        <taxon>Metazoa</taxon>
        <taxon>Spiralia</taxon>
        <taxon>Lophotrochozoa</taxon>
        <taxon>Mollusca</taxon>
        <taxon>Cephalopoda</taxon>
        <taxon>Coleoidea</taxon>
        <taxon>Octopodiformes</taxon>
        <taxon>Octopoda</taxon>
        <taxon>Incirrata</taxon>
        <taxon>Octopodidae</taxon>
        <taxon>Octopus</taxon>
    </lineage>
</organism>
<dbReference type="PANTHER" id="PTHR24346">
    <property type="entry name" value="MAP/MICROTUBULE AFFINITY-REGULATING KINASE"/>
    <property type="match status" value="1"/>
</dbReference>
<dbReference type="SUPFAM" id="SSF56112">
    <property type="entry name" value="Protein kinase-like (PK-like)"/>
    <property type="match status" value="1"/>
</dbReference>
<evidence type="ECO:0000256" key="8">
    <source>
        <dbReference type="ARBA" id="ARBA00022777"/>
    </source>
</evidence>
<evidence type="ECO:0000256" key="1">
    <source>
        <dbReference type="ARBA" id="ARBA00001946"/>
    </source>
</evidence>
<dbReference type="GO" id="GO:0005737">
    <property type="term" value="C:cytoplasm"/>
    <property type="evidence" value="ECO:0007669"/>
    <property type="project" value="TreeGrafter"/>
</dbReference>
<keyword evidence="2" id="KW-0217">Developmental protein</keyword>
<evidence type="ECO:0000256" key="10">
    <source>
        <dbReference type="ARBA" id="ARBA00022840"/>
    </source>
</evidence>
<dbReference type="InterPro" id="IPR000719">
    <property type="entry name" value="Prot_kinase_dom"/>
</dbReference>
<accession>A0A7E6EHQ3</accession>
<dbReference type="PROSITE" id="PS50011">
    <property type="entry name" value="PROTEIN_KINASE_DOM"/>
    <property type="match status" value="1"/>
</dbReference>
<evidence type="ECO:0000256" key="4">
    <source>
        <dbReference type="ARBA" id="ARBA00022553"/>
    </source>
</evidence>
<evidence type="ECO:0000256" key="15">
    <source>
        <dbReference type="RuleBase" id="RU000304"/>
    </source>
</evidence>
<dbReference type="GO" id="GO:0035556">
    <property type="term" value="P:intracellular signal transduction"/>
    <property type="evidence" value="ECO:0007669"/>
    <property type="project" value="TreeGrafter"/>
</dbReference>
<evidence type="ECO:0000256" key="3">
    <source>
        <dbReference type="ARBA" id="ARBA00022527"/>
    </source>
</evidence>
<dbReference type="KEGG" id="osn:115225648"/>
<evidence type="ECO:0000256" key="12">
    <source>
        <dbReference type="ARBA" id="ARBA00022843"/>
    </source>
</evidence>
<comment type="cofactor">
    <cofactor evidence="1">
        <name>Mg(2+)</name>
        <dbReference type="ChEBI" id="CHEBI:18420"/>
    </cofactor>
</comment>
<dbReference type="GO" id="GO:0000287">
    <property type="term" value="F:magnesium ion binding"/>
    <property type="evidence" value="ECO:0007669"/>
    <property type="project" value="UniProtKB-ARBA"/>
</dbReference>
<dbReference type="SMART" id="SM00220">
    <property type="entry name" value="S_TKc"/>
    <property type="match status" value="1"/>
</dbReference>
<keyword evidence="4" id="KW-0597">Phosphoprotein</keyword>
<keyword evidence="11" id="KW-0460">Magnesium</keyword>
<dbReference type="InterPro" id="IPR008271">
    <property type="entry name" value="Ser/Thr_kinase_AS"/>
</dbReference>
<dbReference type="PIRSF" id="PIRSF000654">
    <property type="entry name" value="Integrin-linked_kinase"/>
    <property type="match status" value="1"/>
</dbReference>
<evidence type="ECO:0000256" key="11">
    <source>
        <dbReference type="ARBA" id="ARBA00022842"/>
    </source>
</evidence>
<reference evidence="18" key="1">
    <citation type="submission" date="2025-08" db="UniProtKB">
        <authorList>
            <consortium name="RefSeq"/>
        </authorList>
    </citation>
    <scope>IDENTIFICATION</scope>
</reference>
<dbReference type="GO" id="GO:0000226">
    <property type="term" value="P:microtubule cytoskeleton organization"/>
    <property type="evidence" value="ECO:0007669"/>
    <property type="project" value="TreeGrafter"/>
</dbReference>
<dbReference type="PANTHER" id="PTHR24346:SF102">
    <property type="entry name" value="TESTIS-SPECIFIC SERINE_THREONINE-PROTEIN KINASE 1"/>
    <property type="match status" value="1"/>
</dbReference>
<keyword evidence="9" id="KW-0221">Differentiation</keyword>
<dbReference type="InterPro" id="IPR011009">
    <property type="entry name" value="Kinase-like_dom_sf"/>
</dbReference>
<evidence type="ECO:0000259" key="16">
    <source>
        <dbReference type="PROSITE" id="PS50011"/>
    </source>
</evidence>
<keyword evidence="7 14" id="KW-0547">Nucleotide-binding</keyword>
<evidence type="ECO:0000256" key="9">
    <source>
        <dbReference type="ARBA" id="ARBA00022782"/>
    </source>
</evidence>
<dbReference type="GO" id="GO:0005524">
    <property type="term" value="F:ATP binding"/>
    <property type="evidence" value="ECO:0007669"/>
    <property type="project" value="UniProtKB-UniRule"/>
</dbReference>
<keyword evidence="6" id="KW-0479">Metal-binding</keyword>
<protein>
    <submittedName>
        <fullName evidence="18">Testis-specific serine/threonine-protein kinase 3-like</fullName>
    </submittedName>
</protein>
<evidence type="ECO:0000256" key="2">
    <source>
        <dbReference type="ARBA" id="ARBA00022473"/>
    </source>
</evidence>
<dbReference type="GO" id="GO:0050321">
    <property type="term" value="F:tau-protein kinase activity"/>
    <property type="evidence" value="ECO:0007669"/>
    <property type="project" value="TreeGrafter"/>
</dbReference>
<evidence type="ECO:0000256" key="6">
    <source>
        <dbReference type="ARBA" id="ARBA00022723"/>
    </source>
</evidence>
<dbReference type="Pfam" id="PF00069">
    <property type="entry name" value="Pkinase"/>
    <property type="match status" value="1"/>
</dbReference>
<keyword evidence="17" id="KW-1185">Reference proteome</keyword>
<evidence type="ECO:0000313" key="18">
    <source>
        <dbReference type="RefSeq" id="XP_036354848.1"/>
    </source>
</evidence>
<dbReference type="InterPro" id="IPR017441">
    <property type="entry name" value="Protein_kinase_ATP_BS"/>
</dbReference>
<dbReference type="Proteomes" id="UP000515154">
    <property type="component" value="Linkage group LG2"/>
</dbReference>